<gene>
    <name evidence="2" type="ORF">CLEI1391_LOCUS6417</name>
</gene>
<dbReference type="EMBL" id="HBFB01011344">
    <property type="protein sequence ID" value="CAD8674569.1"/>
    <property type="molecule type" value="Transcribed_RNA"/>
</dbReference>
<protein>
    <submittedName>
        <fullName evidence="2">Uncharacterized protein</fullName>
    </submittedName>
</protein>
<name>A0A7S0RDK1_9CHLO</name>
<reference evidence="2" key="1">
    <citation type="submission" date="2021-01" db="EMBL/GenBank/DDBJ databases">
        <authorList>
            <person name="Corre E."/>
            <person name="Pelletier E."/>
            <person name="Niang G."/>
            <person name="Scheremetjew M."/>
            <person name="Finn R."/>
            <person name="Kale V."/>
            <person name="Holt S."/>
            <person name="Cochrane G."/>
            <person name="Meng A."/>
            <person name="Brown T."/>
            <person name="Cohen L."/>
        </authorList>
    </citation>
    <scope>NUCLEOTIDE SEQUENCE</scope>
    <source>
        <strain evidence="2">SAG 11-49</strain>
    </source>
</reference>
<evidence type="ECO:0000256" key="1">
    <source>
        <dbReference type="SAM" id="MobiDB-lite"/>
    </source>
</evidence>
<sequence>MGQHRLPAIANRLRLNRGFESAWYSDNNYAALLQKDWALVKNAWSLVTRSSRSRPRLQLTLAQQLQQVQALRQAREAGGKIDAQAVAAAALAAGPAGQTQGLAGADYANLRVGRVFTQHLPYKSIVSTFAYAVPKEGPQAKYGLFPKTGPVAVDKNQRSRDRQDRDKERGRDQEQEPQRRGGRRE</sequence>
<evidence type="ECO:0000313" key="2">
    <source>
        <dbReference type="EMBL" id="CAD8674569.1"/>
    </source>
</evidence>
<accession>A0A7S0RDK1</accession>
<proteinExistence type="predicted"/>
<dbReference type="AlphaFoldDB" id="A0A7S0RDK1"/>
<feature type="region of interest" description="Disordered" evidence="1">
    <location>
        <begin position="139"/>
        <end position="185"/>
    </location>
</feature>
<organism evidence="2">
    <name type="scientific">Chlamydomonas leiostraca</name>
    <dbReference type="NCBI Taxonomy" id="1034604"/>
    <lineage>
        <taxon>Eukaryota</taxon>
        <taxon>Viridiplantae</taxon>
        <taxon>Chlorophyta</taxon>
        <taxon>core chlorophytes</taxon>
        <taxon>Chlorophyceae</taxon>
        <taxon>CS clade</taxon>
        <taxon>Chlamydomonadales</taxon>
        <taxon>Chlamydomonadaceae</taxon>
        <taxon>Chlamydomonas</taxon>
    </lineage>
</organism>
<feature type="compositionally biased region" description="Basic and acidic residues" evidence="1">
    <location>
        <begin position="155"/>
        <end position="185"/>
    </location>
</feature>